<dbReference type="PROSITE" id="PS01096">
    <property type="entry name" value="PPIC_PPIASE_1"/>
    <property type="match status" value="1"/>
</dbReference>
<evidence type="ECO:0000256" key="3">
    <source>
        <dbReference type="ARBA" id="ARBA00013194"/>
    </source>
</evidence>
<dbReference type="GO" id="GO:0003755">
    <property type="term" value="F:peptidyl-prolyl cis-trans isomerase activity"/>
    <property type="evidence" value="ECO:0007669"/>
    <property type="project" value="UniProtKB-KW"/>
</dbReference>
<organism evidence="8 9">
    <name type="scientific">Candidatus Propionivibrio dominans</name>
    <dbReference type="NCBI Taxonomy" id="2954373"/>
    <lineage>
        <taxon>Bacteria</taxon>
        <taxon>Pseudomonadati</taxon>
        <taxon>Pseudomonadota</taxon>
        <taxon>Betaproteobacteria</taxon>
        <taxon>Rhodocyclales</taxon>
        <taxon>Rhodocyclaceae</taxon>
        <taxon>Propionivibrio</taxon>
    </lineage>
</organism>
<evidence type="ECO:0000313" key="8">
    <source>
        <dbReference type="EMBL" id="MBK7423757.1"/>
    </source>
</evidence>
<proteinExistence type="inferred from homology"/>
<dbReference type="PROSITE" id="PS50198">
    <property type="entry name" value="PPIC_PPIASE_2"/>
    <property type="match status" value="1"/>
</dbReference>
<evidence type="ECO:0000256" key="6">
    <source>
        <dbReference type="PROSITE-ProRule" id="PRU00278"/>
    </source>
</evidence>
<dbReference type="PANTHER" id="PTHR47245:SF2">
    <property type="entry name" value="PEPTIDYL-PROLYL CIS-TRANS ISOMERASE HP_0175-RELATED"/>
    <property type="match status" value="1"/>
</dbReference>
<dbReference type="SUPFAM" id="SSF109998">
    <property type="entry name" value="Triger factor/SurA peptide-binding domain-like"/>
    <property type="match status" value="1"/>
</dbReference>
<dbReference type="EC" id="5.2.1.8" evidence="3"/>
<evidence type="ECO:0000256" key="4">
    <source>
        <dbReference type="ARBA" id="ARBA00023110"/>
    </source>
</evidence>
<dbReference type="PANTHER" id="PTHR47245">
    <property type="entry name" value="PEPTIDYLPROLYL ISOMERASE"/>
    <property type="match status" value="1"/>
</dbReference>
<reference evidence="8" key="1">
    <citation type="submission" date="2020-10" db="EMBL/GenBank/DDBJ databases">
        <title>Connecting structure to function with the recovery of over 1000 high-quality activated sludge metagenome-assembled genomes encoding full-length rRNA genes using long-read sequencing.</title>
        <authorList>
            <person name="Singleton C.M."/>
            <person name="Petriglieri F."/>
            <person name="Kristensen J.M."/>
            <person name="Kirkegaard R.H."/>
            <person name="Michaelsen T.Y."/>
            <person name="Andersen M.H."/>
            <person name="Karst S.M."/>
            <person name="Dueholm M.S."/>
            <person name="Nielsen P.H."/>
            <person name="Albertsen M."/>
        </authorList>
    </citation>
    <scope>NUCLEOTIDE SEQUENCE</scope>
    <source>
        <strain evidence="8">EsbW_18-Q3-R4-48_MAXAC.044</strain>
    </source>
</reference>
<dbReference type="AlphaFoldDB" id="A0A9D7F830"/>
<dbReference type="SUPFAM" id="SSF54534">
    <property type="entry name" value="FKBP-like"/>
    <property type="match status" value="1"/>
</dbReference>
<keyword evidence="4 6" id="KW-0697">Rotamase</keyword>
<comment type="similarity">
    <text evidence="2">Belongs to the PpiC/parvulin rotamase family.</text>
</comment>
<dbReference type="InterPro" id="IPR050245">
    <property type="entry name" value="PrsA_foldase"/>
</dbReference>
<feature type="domain" description="PpiC" evidence="7">
    <location>
        <begin position="134"/>
        <end position="232"/>
    </location>
</feature>
<protein>
    <recommendedName>
        <fullName evidence="3">peptidylprolyl isomerase</fullName>
        <ecNumber evidence="3">5.2.1.8</ecNumber>
    </recommendedName>
</protein>
<dbReference type="InterPro" id="IPR027304">
    <property type="entry name" value="Trigger_fact/SurA_dom_sf"/>
</dbReference>
<dbReference type="InterPro" id="IPR000297">
    <property type="entry name" value="PPIase_PpiC"/>
</dbReference>
<gene>
    <name evidence="8" type="primary">nifM</name>
    <name evidence="8" type="ORF">IPJ48_12000</name>
</gene>
<sequence>MQYGYLELKLAWELFAKAPETLSEAERSRLFKVASRQNNIEQHILASGEAANVVVPAATLANRLEEIRKRYPSADEFIQDLERIGLGETELEEAVERDLRVEAVLEKVAAEASPVSVVDAEIYYRLHPESFERPQSRRLRHILITYDNGQQKDKARTQLEVLRMTLKNADQFGAAAQRLSQCPTALEGGQLGVVQRKQLYPQLEAAAFALGAGQTSKVLESPIGLHILRCDEIFPSGMLPFAEVQEKIIDHLYDKRRRKAQRDWIVRCCVNTEPEVELARNSA</sequence>
<evidence type="ECO:0000313" key="9">
    <source>
        <dbReference type="Proteomes" id="UP000886602"/>
    </source>
</evidence>
<accession>A0A9D7F830</accession>
<comment type="catalytic activity">
    <reaction evidence="1">
        <text>[protein]-peptidylproline (omega=180) = [protein]-peptidylproline (omega=0)</text>
        <dbReference type="Rhea" id="RHEA:16237"/>
        <dbReference type="Rhea" id="RHEA-COMP:10747"/>
        <dbReference type="Rhea" id="RHEA-COMP:10748"/>
        <dbReference type="ChEBI" id="CHEBI:83833"/>
        <dbReference type="ChEBI" id="CHEBI:83834"/>
        <dbReference type="EC" id="5.2.1.8"/>
    </reaction>
</comment>
<dbReference type="InterPro" id="IPR014282">
    <property type="entry name" value="Nitrogen_fix_NifM"/>
</dbReference>
<comment type="caution">
    <text evidence="8">The sequence shown here is derived from an EMBL/GenBank/DDBJ whole genome shotgun (WGS) entry which is preliminary data.</text>
</comment>
<evidence type="ECO:0000259" key="7">
    <source>
        <dbReference type="PROSITE" id="PS50198"/>
    </source>
</evidence>
<dbReference type="Proteomes" id="UP000886602">
    <property type="component" value="Unassembled WGS sequence"/>
</dbReference>
<evidence type="ECO:0000256" key="5">
    <source>
        <dbReference type="ARBA" id="ARBA00023235"/>
    </source>
</evidence>
<dbReference type="Gene3D" id="3.10.50.40">
    <property type="match status" value="1"/>
</dbReference>
<dbReference type="EMBL" id="JADJNC010000018">
    <property type="protein sequence ID" value="MBK7423757.1"/>
    <property type="molecule type" value="Genomic_DNA"/>
</dbReference>
<evidence type="ECO:0000256" key="2">
    <source>
        <dbReference type="ARBA" id="ARBA00007656"/>
    </source>
</evidence>
<dbReference type="InterPro" id="IPR046357">
    <property type="entry name" value="PPIase_dom_sf"/>
</dbReference>
<name>A0A9D7F830_9RHOO</name>
<dbReference type="Pfam" id="PF00639">
    <property type="entry name" value="Rotamase"/>
    <property type="match status" value="1"/>
</dbReference>
<keyword evidence="5 6" id="KW-0413">Isomerase</keyword>
<dbReference type="NCBIfam" id="TIGR02933">
    <property type="entry name" value="nifM_nitrog"/>
    <property type="match status" value="1"/>
</dbReference>
<dbReference type="InterPro" id="IPR023058">
    <property type="entry name" value="PPIase_PpiC_CS"/>
</dbReference>
<evidence type="ECO:0000256" key="1">
    <source>
        <dbReference type="ARBA" id="ARBA00000971"/>
    </source>
</evidence>